<reference evidence="1" key="1">
    <citation type="submission" date="2017-08" db="EMBL/GenBank/DDBJ databases">
        <authorList>
            <person name="de Groot N.N."/>
        </authorList>
    </citation>
    <scope>NUCLEOTIDE SEQUENCE</scope>
</reference>
<gene>
    <name evidence="1" type="ORF">BQ9231_00268</name>
</gene>
<protein>
    <submittedName>
        <fullName evidence="1">Uncharacterized protein</fullName>
    </submittedName>
</protein>
<name>A0A285PWZ8_9VIRU</name>
<sequence length="163" mass="18556">MEIKFEQIKYEAYDTWKAGSSCFSSNPVLDIVQCKLVHGNYIYKILPVCTFYDGSLKLFGRDHPMGISYPLLDKAVEKLELDETYKDNPYQTGFMLSALVYKEVQGQTFLSICSGQSNIIRAIILGPGNNAAKRLLALMKKRKTSFTREDADGWYQEIGWKST</sequence>
<keyword evidence="2" id="KW-1185">Reference proteome</keyword>
<proteinExistence type="predicted"/>
<dbReference type="EMBL" id="LT907979">
    <property type="protein sequence ID" value="SOB74151.1"/>
    <property type="molecule type" value="Genomic_DNA"/>
</dbReference>
<organism evidence="1">
    <name type="scientific">Cedratvirus lausannensis</name>
    <dbReference type="NCBI Taxonomy" id="2023205"/>
    <lineage>
        <taxon>Viruses</taxon>
        <taxon>Pithoviruses</taxon>
        <taxon>Orthocedratvirinae</taxon>
        <taxon>Alphacedratvirus</taxon>
        <taxon>Alphacedratvirus francolausannense</taxon>
    </lineage>
</organism>
<evidence type="ECO:0000313" key="2">
    <source>
        <dbReference type="Proteomes" id="UP000274850"/>
    </source>
</evidence>
<evidence type="ECO:0000313" key="1">
    <source>
        <dbReference type="EMBL" id="SOB74151.1"/>
    </source>
</evidence>
<accession>A0A285PWZ8</accession>
<dbReference type="Proteomes" id="UP000274850">
    <property type="component" value="Segment"/>
</dbReference>